<comment type="caution">
    <text evidence="2">The sequence shown here is derived from an EMBL/GenBank/DDBJ whole genome shotgun (WGS) entry which is preliminary data.</text>
</comment>
<feature type="transmembrane region" description="Helical" evidence="1">
    <location>
        <begin position="31"/>
        <end position="52"/>
    </location>
</feature>
<dbReference type="Proteomes" id="UP001596028">
    <property type="component" value="Unassembled WGS sequence"/>
</dbReference>
<gene>
    <name evidence="2" type="ORF">ACFO3S_21175</name>
</gene>
<keyword evidence="3" id="KW-1185">Reference proteome</keyword>
<organism evidence="2 3">
    <name type="scientific">Cohnella hongkongensis</name>
    <dbReference type="NCBI Taxonomy" id="178337"/>
    <lineage>
        <taxon>Bacteria</taxon>
        <taxon>Bacillati</taxon>
        <taxon>Bacillota</taxon>
        <taxon>Bacilli</taxon>
        <taxon>Bacillales</taxon>
        <taxon>Paenibacillaceae</taxon>
        <taxon>Cohnella</taxon>
    </lineage>
</organism>
<evidence type="ECO:0000313" key="3">
    <source>
        <dbReference type="Proteomes" id="UP001596028"/>
    </source>
</evidence>
<dbReference type="RefSeq" id="WP_378100159.1">
    <property type="nucleotide sequence ID" value="NZ_JBHSEP010000019.1"/>
</dbReference>
<evidence type="ECO:0000313" key="2">
    <source>
        <dbReference type="EMBL" id="MFC4600770.1"/>
    </source>
</evidence>
<name>A0ABV9FJ12_9BACL</name>
<keyword evidence="1" id="KW-0472">Membrane</keyword>
<evidence type="ECO:0000256" key="1">
    <source>
        <dbReference type="SAM" id="Phobius"/>
    </source>
</evidence>
<sequence>MNVPLLSNLPPVGESVAKLASGGGQGIVDLISIYGFFIFCLAFVSFCLLVPFQIYEKRYKIEDDEPTVGLDLKASQSTDPAA</sequence>
<proteinExistence type="predicted"/>
<reference evidence="3" key="1">
    <citation type="journal article" date="2019" name="Int. J. Syst. Evol. Microbiol.">
        <title>The Global Catalogue of Microorganisms (GCM) 10K type strain sequencing project: providing services to taxonomists for standard genome sequencing and annotation.</title>
        <authorList>
            <consortium name="The Broad Institute Genomics Platform"/>
            <consortium name="The Broad Institute Genome Sequencing Center for Infectious Disease"/>
            <person name="Wu L."/>
            <person name="Ma J."/>
        </authorList>
    </citation>
    <scope>NUCLEOTIDE SEQUENCE [LARGE SCALE GENOMIC DNA]</scope>
    <source>
        <strain evidence="3">CCUG 49571</strain>
    </source>
</reference>
<keyword evidence="1" id="KW-0812">Transmembrane</keyword>
<protein>
    <submittedName>
        <fullName evidence="2">Uncharacterized protein</fullName>
    </submittedName>
</protein>
<keyword evidence="1" id="KW-1133">Transmembrane helix</keyword>
<dbReference type="EMBL" id="JBHSEP010000019">
    <property type="protein sequence ID" value="MFC4600770.1"/>
    <property type="molecule type" value="Genomic_DNA"/>
</dbReference>
<accession>A0ABV9FJ12</accession>